<name>A0A0C2MEW5_THEKT</name>
<evidence type="ECO:0000256" key="4">
    <source>
        <dbReference type="ARBA" id="ARBA00022643"/>
    </source>
</evidence>
<evidence type="ECO:0000256" key="7">
    <source>
        <dbReference type="ARBA" id="ARBA00022741"/>
    </source>
</evidence>
<feature type="domain" description="Phosphoadenosine phosphosulphate reductase" evidence="13">
    <location>
        <begin position="254"/>
        <end position="321"/>
    </location>
</feature>
<evidence type="ECO:0000313" key="15">
    <source>
        <dbReference type="Proteomes" id="UP000031668"/>
    </source>
</evidence>
<evidence type="ECO:0000256" key="10">
    <source>
        <dbReference type="ARBA" id="ARBA00031145"/>
    </source>
</evidence>
<dbReference type="PANTHER" id="PTHR23293:SF9">
    <property type="entry name" value="FAD SYNTHASE"/>
    <property type="match status" value="1"/>
</dbReference>
<dbReference type="Pfam" id="PF01507">
    <property type="entry name" value="PAPS_reduct"/>
    <property type="match status" value="1"/>
</dbReference>
<protein>
    <recommendedName>
        <fullName evidence="2">FAD synthase</fullName>
        <ecNumber evidence="2">2.7.7.2</ecNumber>
    </recommendedName>
    <alternativeName>
        <fullName evidence="10">FAD pyrophosphorylase</fullName>
    </alternativeName>
    <alternativeName>
        <fullName evidence="11">FMN adenylyltransferase</fullName>
    </alternativeName>
</protein>
<dbReference type="GO" id="GO:0006747">
    <property type="term" value="P:FAD biosynthetic process"/>
    <property type="evidence" value="ECO:0007669"/>
    <property type="project" value="TreeGrafter"/>
</dbReference>
<dbReference type="InterPro" id="IPR002500">
    <property type="entry name" value="PAPS_reduct_dom"/>
</dbReference>
<keyword evidence="3" id="KW-0285">Flavoprotein</keyword>
<evidence type="ECO:0000259" key="13">
    <source>
        <dbReference type="Pfam" id="PF01507"/>
    </source>
</evidence>
<keyword evidence="7" id="KW-0547">Nucleotide-binding</keyword>
<comment type="caution">
    <text evidence="14">The sequence shown here is derived from an EMBL/GenBank/DDBJ whole genome shotgun (WGS) entry which is preliminary data.</text>
</comment>
<comment type="catalytic activity">
    <reaction evidence="12">
        <text>FMN + ATP + H(+) = FAD + diphosphate</text>
        <dbReference type="Rhea" id="RHEA:17237"/>
        <dbReference type="ChEBI" id="CHEBI:15378"/>
        <dbReference type="ChEBI" id="CHEBI:30616"/>
        <dbReference type="ChEBI" id="CHEBI:33019"/>
        <dbReference type="ChEBI" id="CHEBI:57692"/>
        <dbReference type="ChEBI" id="CHEBI:58210"/>
        <dbReference type="EC" id="2.7.7.2"/>
    </reaction>
</comment>
<dbReference type="GO" id="GO:0005524">
    <property type="term" value="F:ATP binding"/>
    <property type="evidence" value="ECO:0007669"/>
    <property type="project" value="UniProtKB-KW"/>
</dbReference>
<proteinExistence type="predicted"/>
<keyword evidence="4" id="KW-0288">FMN</keyword>
<dbReference type="InterPro" id="IPR014729">
    <property type="entry name" value="Rossmann-like_a/b/a_fold"/>
</dbReference>
<organism evidence="14 15">
    <name type="scientific">Thelohanellus kitauei</name>
    <name type="common">Myxosporean</name>
    <dbReference type="NCBI Taxonomy" id="669202"/>
    <lineage>
        <taxon>Eukaryota</taxon>
        <taxon>Metazoa</taxon>
        <taxon>Cnidaria</taxon>
        <taxon>Myxozoa</taxon>
        <taxon>Myxosporea</taxon>
        <taxon>Bivalvulida</taxon>
        <taxon>Platysporina</taxon>
        <taxon>Myxobolidae</taxon>
        <taxon>Thelohanellus</taxon>
    </lineage>
</organism>
<evidence type="ECO:0000313" key="14">
    <source>
        <dbReference type="EMBL" id="KII65651.1"/>
    </source>
</evidence>
<keyword evidence="9" id="KW-0067">ATP-binding</keyword>
<evidence type="ECO:0000256" key="2">
    <source>
        <dbReference type="ARBA" id="ARBA00012393"/>
    </source>
</evidence>
<evidence type="ECO:0000256" key="5">
    <source>
        <dbReference type="ARBA" id="ARBA00022679"/>
    </source>
</evidence>
<dbReference type="OrthoDB" id="270728at2759"/>
<comment type="pathway">
    <text evidence="1">Cofactor biosynthesis; FAD biosynthesis; FAD from FMN: step 1/1.</text>
</comment>
<keyword evidence="5" id="KW-0808">Transferase</keyword>
<keyword evidence="6" id="KW-0548">Nucleotidyltransferase</keyword>
<evidence type="ECO:0000256" key="12">
    <source>
        <dbReference type="ARBA" id="ARBA00049494"/>
    </source>
</evidence>
<evidence type="ECO:0000256" key="11">
    <source>
        <dbReference type="ARBA" id="ARBA00031871"/>
    </source>
</evidence>
<dbReference type="AlphaFoldDB" id="A0A0C2MEW5"/>
<dbReference type="PANTHER" id="PTHR23293">
    <property type="entry name" value="FAD SYNTHETASE-RELATED FMN ADENYLYLTRANSFERASE"/>
    <property type="match status" value="1"/>
</dbReference>
<dbReference type="Proteomes" id="UP000031668">
    <property type="component" value="Unassembled WGS sequence"/>
</dbReference>
<evidence type="ECO:0000256" key="1">
    <source>
        <dbReference type="ARBA" id="ARBA00004726"/>
    </source>
</evidence>
<evidence type="ECO:0000256" key="3">
    <source>
        <dbReference type="ARBA" id="ARBA00022630"/>
    </source>
</evidence>
<dbReference type="GO" id="GO:0003919">
    <property type="term" value="F:FMN adenylyltransferase activity"/>
    <property type="evidence" value="ECO:0007669"/>
    <property type="project" value="UniProtKB-EC"/>
</dbReference>
<gene>
    <name evidence="14" type="ORF">RF11_16059</name>
</gene>
<evidence type="ECO:0000256" key="9">
    <source>
        <dbReference type="ARBA" id="ARBA00022840"/>
    </source>
</evidence>
<dbReference type="SUPFAM" id="SSF52402">
    <property type="entry name" value="Adenine nucleotide alpha hydrolases-like"/>
    <property type="match status" value="1"/>
</dbReference>
<reference evidence="14 15" key="1">
    <citation type="journal article" date="2014" name="Genome Biol. Evol.">
        <title>The genome of the myxosporean Thelohanellus kitauei shows adaptations to nutrient acquisition within its fish host.</title>
        <authorList>
            <person name="Yang Y."/>
            <person name="Xiong J."/>
            <person name="Zhou Z."/>
            <person name="Huo F."/>
            <person name="Miao W."/>
            <person name="Ran C."/>
            <person name="Liu Y."/>
            <person name="Zhang J."/>
            <person name="Feng J."/>
            <person name="Wang M."/>
            <person name="Wang M."/>
            <person name="Wang L."/>
            <person name="Yao B."/>
        </authorList>
    </citation>
    <scope>NUCLEOTIDE SEQUENCE [LARGE SCALE GENOMIC DNA]</scope>
    <source>
        <strain evidence="14">Wuqing</strain>
    </source>
</reference>
<accession>A0A0C2MEW5</accession>
<dbReference type="Gene3D" id="3.40.50.620">
    <property type="entry name" value="HUPs"/>
    <property type="match status" value="1"/>
</dbReference>
<dbReference type="EC" id="2.7.7.2" evidence="2"/>
<evidence type="ECO:0000256" key="8">
    <source>
        <dbReference type="ARBA" id="ARBA00022827"/>
    </source>
</evidence>
<keyword evidence="8" id="KW-0274">FAD</keyword>
<keyword evidence="15" id="KW-1185">Reference proteome</keyword>
<evidence type="ECO:0000256" key="6">
    <source>
        <dbReference type="ARBA" id="ARBA00022695"/>
    </source>
</evidence>
<sequence length="352" mass="41086">MFNYDFFRRLTNKFCVVCISLPDDYFEVACLAGKIGVKSPSHAIKFYKNIPDDETKTLVLFHQNPRDKFTQLPLGVQQFTIVIFWFSNAFLVQFHSEEPSLVNSFLKLYPENSYNLLSPYYDELCFPISPAVSNLDYLDKKIIKARFLIEDILVSYPGKSIFLCFNGGKDSTVMLHLFYAALMVVSEKFEKPVKILGLENIMLLNIRDDPFEELDNFIYQTVAYYGPKLVELDVSVDFRASCFEFSSLYPDKYVCIMGTRLSDGKKLESIQKTDDDWPYFLRIHPLLDFTYEDIWSYIYRYDVPFCQLYNQGYTSLGPKSITKKNENLRIDGTEVYKSACELKDADSERKFR</sequence>
<dbReference type="EMBL" id="JWZT01003741">
    <property type="protein sequence ID" value="KII65651.1"/>
    <property type="molecule type" value="Genomic_DNA"/>
</dbReference>